<feature type="domain" description="HTH tetR-type" evidence="6">
    <location>
        <begin position="4"/>
        <end position="64"/>
    </location>
</feature>
<sequence>MDADEARIRLLDAAERLFYERGVQAVGMDELRTASGVSLKRLYQCFPSKGDLVEGYLRRRDERWRASLADYVSQHAARPGERPLLVFDWLGEWFTEPGYRGCAFINAYAELAALSPGAARAARDHKLALLAYMTDLVGESAPADPALLARQLVLLADGAVTTAAMTGDAAAARHARTAAETLLSAARTTAPRADPAPPGRGHREPAAPPASGQRT</sequence>
<evidence type="ECO:0000256" key="4">
    <source>
        <dbReference type="PROSITE-ProRule" id="PRU00335"/>
    </source>
</evidence>
<dbReference type="PANTHER" id="PTHR47506:SF1">
    <property type="entry name" value="HTH-TYPE TRANSCRIPTIONAL REGULATOR YJDC"/>
    <property type="match status" value="1"/>
</dbReference>
<dbReference type="SUPFAM" id="SSF46689">
    <property type="entry name" value="Homeodomain-like"/>
    <property type="match status" value="1"/>
</dbReference>
<feature type="region of interest" description="Disordered" evidence="5">
    <location>
        <begin position="182"/>
        <end position="215"/>
    </location>
</feature>
<keyword evidence="8" id="KW-1185">Reference proteome</keyword>
<evidence type="ECO:0000313" key="7">
    <source>
        <dbReference type="EMBL" id="RKM93262.1"/>
    </source>
</evidence>
<dbReference type="PROSITE" id="PS50977">
    <property type="entry name" value="HTH_TETR_2"/>
    <property type="match status" value="1"/>
</dbReference>
<dbReference type="Gene3D" id="1.10.357.10">
    <property type="entry name" value="Tetracycline Repressor, domain 2"/>
    <property type="match status" value="1"/>
</dbReference>
<organism evidence="7 8">
    <name type="scientific">Streptomyces xinghaiensis</name>
    <dbReference type="NCBI Taxonomy" id="1038928"/>
    <lineage>
        <taxon>Bacteria</taxon>
        <taxon>Bacillati</taxon>
        <taxon>Actinomycetota</taxon>
        <taxon>Actinomycetes</taxon>
        <taxon>Kitasatosporales</taxon>
        <taxon>Streptomycetaceae</taxon>
        <taxon>Streptomyces</taxon>
    </lineage>
</organism>
<evidence type="ECO:0000259" key="6">
    <source>
        <dbReference type="PROSITE" id="PS50977"/>
    </source>
</evidence>
<dbReference type="OrthoDB" id="4214267at2"/>
<keyword evidence="1" id="KW-0805">Transcription regulation</keyword>
<dbReference type="SUPFAM" id="SSF48498">
    <property type="entry name" value="Tetracyclin repressor-like, C-terminal domain"/>
    <property type="match status" value="1"/>
</dbReference>
<dbReference type="AlphaFoldDB" id="A0A3R7IPG5"/>
<dbReference type="Pfam" id="PF00440">
    <property type="entry name" value="TetR_N"/>
    <property type="match status" value="1"/>
</dbReference>
<reference evidence="7 8" key="1">
    <citation type="journal article" date="2014" name="Genome Announc.">
        <title>Draft Genome Sequence of Streptomyces fradiae ATCC 19609, a Strain Highly Sensitive to Antibiotics.</title>
        <authorList>
            <person name="Bekker O.B."/>
            <person name="Klimina K.M."/>
            <person name="Vatlin A.A."/>
            <person name="Zakharevich N.V."/>
            <person name="Kasianov A.S."/>
            <person name="Danilenko V.N."/>
        </authorList>
    </citation>
    <scope>NUCLEOTIDE SEQUENCE [LARGE SCALE GENOMIC DNA]</scope>
    <source>
        <strain evidence="7 8">ATCC 19609</strain>
    </source>
</reference>
<evidence type="ECO:0000256" key="3">
    <source>
        <dbReference type="ARBA" id="ARBA00023163"/>
    </source>
</evidence>
<gene>
    <name evidence="7" type="ORF">SFRA_022460</name>
</gene>
<dbReference type="RefSeq" id="WP_050364435.1">
    <property type="nucleotide sequence ID" value="NZ_CP134822.1"/>
</dbReference>
<feature type="compositionally biased region" description="Low complexity" evidence="5">
    <location>
        <begin position="182"/>
        <end position="193"/>
    </location>
</feature>
<evidence type="ECO:0000256" key="5">
    <source>
        <dbReference type="SAM" id="MobiDB-lite"/>
    </source>
</evidence>
<dbReference type="InterPro" id="IPR009057">
    <property type="entry name" value="Homeodomain-like_sf"/>
</dbReference>
<accession>A0A3R7IPG5</accession>
<name>A0A3R7IPG5_9ACTN</name>
<dbReference type="InterPro" id="IPR036271">
    <property type="entry name" value="Tet_transcr_reg_TetR-rel_C_sf"/>
</dbReference>
<dbReference type="GO" id="GO:0003677">
    <property type="term" value="F:DNA binding"/>
    <property type="evidence" value="ECO:0007669"/>
    <property type="project" value="UniProtKB-UniRule"/>
</dbReference>
<proteinExistence type="predicted"/>
<dbReference type="InterPro" id="IPR001647">
    <property type="entry name" value="HTH_TetR"/>
</dbReference>
<dbReference type="PRINTS" id="PR00455">
    <property type="entry name" value="HTHTETR"/>
</dbReference>
<evidence type="ECO:0000256" key="2">
    <source>
        <dbReference type="ARBA" id="ARBA00023125"/>
    </source>
</evidence>
<keyword evidence="3" id="KW-0804">Transcription</keyword>
<protein>
    <submittedName>
        <fullName evidence="7">TetR/AcrR family transcriptional regulator</fullName>
    </submittedName>
</protein>
<evidence type="ECO:0000256" key="1">
    <source>
        <dbReference type="ARBA" id="ARBA00023015"/>
    </source>
</evidence>
<dbReference type="PANTHER" id="PTHR47506">
    <property type="entry name" value="TRANSCRIPTIONAL REGULATORY PROTEIN"/>
    <property type="match status" value="1"/>
</dbReference>
<keyword evidence="2 4" id="KW-0238">DNA-binding</keyword>
<dbReference type="EMBL" id="JNAD02000011">
    <property type="protein sequence ID" value="RKM93262.1"/>
    <property type="molecule type" value="Genomic_DNA"/>
</dbReference>
<feature type="DNA-binding region" description="H-T-H motif" evidence="4">
    <location>
        <begin position="27"/>
        <end position="46"/>
    </location>
</feature>
<comment type="caution">
    <text evidence="7">The sequence shown here is derived from an EMBL/GenBank/DDBJ whole genome shotgun (WGS) entry which is preliminary data.</text>
</comment>
<dbReference type="Proteomes" id="UP000028058">
    <property type="component" value="Unassembled WGS sequence"/>
</dbReference>
<evidence type="ECO:0000313" key="8">
    <source>
        <dbReference type="Proteomes" id="UP000028058"/>
    </source>
</evidence>